<accession>A0ABS9QJP1</accession>
<name>A0ABS9QJP1_9HYPH</name>
<sequence length="116" mass="13158">MNSTYHCAAGSTTFRLGRHCTPALFEIAQLSSIDDIRAHVANEAASDFLAHQHRERTAIRLIAFCQEKPVNELFSCYRSSLRKEAGDMDKTAKTNSMFMTGQGSIISFWMSLHWER</sequence>
<dbReference type="EMBL" id="JAKREW010000027">
    <property type="protein sequence ID" value="MCG7507631.1"/>
    <property type="molecule type" value="Genomic_DNA"/>
</dbReference>
<gene>
    <name evidence="1" type="ORF">L4923_21580</name>
</gene>
<evidence type="ECO:0000313" key="1">
    <source>
        <dbReference type="EMBL" id="MCG7507631.1"/>
    </source>
</evidence>
<organism evidence="1 2">
    <name type="scientific">Mesorhizobium retamae</name>
    <dbReference type="NCBI Taxonomy" id="2912854"/>
    <lineage>
        <taxon>Bacteria</taxon>
        <taxon>Pseudomonadati</taxon>
        <taxon>Pseudomonadota</taxon>
        <taxon>Alphaproteobacteria</taxon>
        <taxon>Hyphomicrobiales</taxon>
        <taxon>Phyllobacteriaceae</taxon>
        <taxon>Mesorhizobium</taxon>
    </lineage>
</organism>
<reference evidence="1 2" key="1">
    <citation type="submission" date="2022-02" db="EMBL/GenBank/DDBJ databases">
        <title>Draft genome sequence of Mezorhizobium retamae strain IRAMC:0171 isolated from Retama raetam nodules.</title>
        <authorList>
            <person name="Bengaied R."/>
            <person name="Sbissi I."/>
            <person name="Huber K."/>
            <person name="Ghodbane F."/>
            <person name="Nouioui I."/>
            <person name="Tarhouni M."/>
            <person name="Gtari M."/>
        </authorList>
    </citation>
    <scope>NUCLEOTIDE SEQUENCE [LARGE SCALE GENOMIC DNA]</scope>
    <source>
        <strain evidence="1 2">IRAMC:0171</strain>
    </source>
</reference>
<proteinExistence type="predicted"/>
<protein>
    <submittedName>
        <fullName evidence="1">Uncharacterized protein</fullName>
    </submittedName>
</protein>
<comment type="caution">
    <text evidence="1">The sequence shown here is derived from an EMBL/GenBank/DDBJ whole genome shotgun (WGS) entry which is preliminary data.</text>
</comment>
<keyword evidence="2" id="KW-1185">Reference proteome</keyword>
<evidence type="ECO:0000313" key="2">
    <source>
        <dbReference type="Proteomes" id="UP001201701"/>
    </source>
</evidence>
<dbReference type="Proteomes" id="UP001201701">
    <property type="component" value="Unassembled WGS sequence"/>
</dbReference>
<dbReference type="RefSeq" id="WP_239368963.1">
    <property type="nucleotide sequence ID" value="NZ_JAKREW010000027.1"/>
</dbReference>